<dbReference type="Proteomes" id="UP001597493">
    <property type="component" value="Unassembled WGS sequence"/>
</dbReference>
<sequence>MTRFKEEDRSDYKELSTVESRRNDLAAEEFPDGPYGSDIRSETPGKSTPWRADQRASSAYGYENRELHSRLDRDYDGEDSLTNELPKKSDHP</sequence>
<protein>
    <recommendedName>
        <fullName evidence="4">Cytosolic protein</fullName>
    </recommendedName>
</protein>
<keyword evidence="3" id="KW-1185">Reference proteome</keyword>
<comment type="caution">
    <text evidence="2">The sequence shown here is derived from an EMBL/GenBank/DDBJ whole genome shotgun (WGS) entry which is preliminary data.</text>
</comment>
<feature type="region of interest" description="Disordered" evidence="1">
    <location>
        <begin position="1"/>
        <end position="92"/>
    </location>
</feature>
<name>A0ABW5QT73_9BACL</name>
<dbReference type="EMBL" id="JBHUMY010000005">
    <property type="protein sequence ID" value="MFD2659572.1"/>
    <property type="molecule type" value="Genomic_DNA"/>
</dbReference>
<evidence type="ECO:0000256" key="1">
    <source>
        <dbReference type="SAM" id="MobiDB-lite"/>
    </source>
</evidence>
<proteinExistence type="predicted"/>
<organism evidence="2 3">
    <name type="scientific">Paenibacillus thailandensis</name>
    <dbReference type="NCBI Taxonomy" id="393250"/>
    <lineage>
        <taxon>Bacteria</taxon>
        <taxon>Bacillati</taxon>
        <taxon>Bacillota</taxon>
        <taxon>Bacilli</taxon>
        <taxon>Bacillales</taxon>
        <taxon>Paenibacillaceae</taxon>
        <taxon>Paenibacillus</taxon>
    </lineage>
</organism>
<gene>
    <name evidence="2" type="ORF">ACFSW5_04750</name>
</gene>
<evidence type="ECO:0008006" key="4">
    <source>
        <dbReference type="Google" id="ProtNLM"/>
    </source>
</evidence>
<evidence type="ECO:0000313" key="3">
    <source>
        <dbReference type="Proteomes" id="UP001597493"/>
    </source>
</evidence>
<accession>A0ABW5QT73</accession>
<feature type="compositionally biased region" description="Basic and acidic residues" evidence="1">
    <location>
        <begin position="1"/>
        <end position="25"/>
    </location>
</feature>
<reference evidence="3" key="1">
    <citation type="journal article" date="2019" name="Int. J. Syst. Evol. Microbiol.">
        <title>The Global Catalogue of Microorganisms (GCM) 10K type strain sequencing project: providing services to taxonomists for standard genome sequencing and annotation.</title>
        <authorList>
            <consortium name="The Broad Institute Genomics Platform"/>
            <consortium name="The Broad Institute Genome Sequencing Center for Infectious Disease"/>
            <person name="Wu L."/>
            <person name="Ma J."/>
        </authorList>
    </citation>
    <scope>NUCLEOTIDE SEQUENCE [LARGE SCALE GENOMIC DNA]</scope>
    <source>
        <strain evidence="3">TISTR 1827</strain>
    </source>
</reference>
<dbReference type="RefSeq" id="WP_379270260.1">
    <property type="nucleotide sequence ID" value="NZ_JBHUGT010000013.1"/>
</dbReference>
<feature type="compositionally biased region" description="Basic and acidic residues" evidence="1">
    <location>
        <begin position="63"/>
        <end position="74"/>
    </location>
</feature>
<evidence type="ECO:0000313" key="2">
    <source>
        <dbReference type="EMBL" id="MFD2659572.1"/>
    </source>
</evidence>